<proteinExistence type="predicted"/>
<dbReference type="Proteomes" id="UP000593567">
    <property type="component" value="Unassembled WGS sequence"/>
</dbReference>
<keyword evidence="2" id="KW-1185">Reference proteome</keyword>
<gene>
    <name evidence="1" type="ORF">EB796_015612</name>
</gene>
<sequence length="67" mass="7523">MKLLADRVDNTHFLDVLLTVLSSTADNECCMAICEAFMVLELPPHIVFHDLINVLKEWHGKGSSQLV</sequence>
<accession>A0A7J7JKW2</accession>
<dbReference type="AlphaFoldDB" id="A0A7J7JKW2"/>
<reference evidence="1" key="1">
    <citation type="submission" date="2020-06" db="EMBL/GenBank/DDBJ databases">
        <title>Draft genome of Bugula neritina, a colonial animal packing powerful symbionts and potential medicines.</title>
        <authorList>
            <person name="Rayko M."/>
        </authorList>
    </citation>
    <scope>NUCLEOTIDE SEQUENCE [LARGE SCALE GENOMIC DNA]</scope>
    <source>
        <strain evidence="1">Kwan_BN1</strain>
    </source>
</reference>
<dbReference type="EMBL" id="VXIV02002355">
    <property type="protein sequence ID" value="KAF6026076.1"/>
    <property type="molecule type" value="Genomic_DNA"/>
</dbReference>
<protein>
    <submittedName>
        <fullName evidence="1">Uncharacterized protein</fullName>
    </submittedName>
</protein>
<name>A0A7J7JKW2_BUGNE</name>
<evidence type="ECO:0000313" key="1">
    <source>
        <dbReference type="EMBL" id="KAF6026076.1"/>
    </source>
</evidence>
<evidence type="ECO:0000313" key="2">
    <source>
        <dbReference type="Proteomes" id="UP000593567"/>
    </source>
</evidence>
<organism evidence="1 2">
    <name type="scientific">Bugula neritina</name>
    <name type="common">Brown bryozoan</name>
    <name type="synonym">Sertularia neritina</name>
    <dbReference type="NCBI Taxonomy" id="10212"/>
    <lineage>
        <taxon>Eukaryota</taxon>
        <taxon>Metazoa</taxon>
        <taxon>Spiralia</taxon>
        <taxon>Lophotrochozoa</taxon>
        <taxon>Bryozoa</taxon>
        <taxon>Gymnolaemata</taxon>
        <taxon>Cheilostomatida</taxon>
        <taxon>Flustrina</taxon>
        <taxon>Buguloidea</taxon>
        <taxon>Bugulidae</taxon>
        <taxon>Bugula</taxon>
    </lineage>
</organism>
<comment type="caution">
    <text evidence="1">The sequence shown here is derived from an EMBL/GenBank/DDBJ whole genome shotgun (WGS) entry which is preliminary data.</text>
</comment>